<dbReference type="InterPro" id="IPR037069">
    <property type="entry name" value="AcylCoA_DH/ox_N_sf"/>
</dbReference>
<sequence>MLSRNVSHFSRFQRCLDTRLLPRSPHATVVVARGKEIRSSDRHLHTSRPVNVAFIKNLFLGQFNKEDVFPYPEISLEKYNDLTQMCEPIEKFFKEDVDSKKQDLEAKIPDETLQTLKDLGLFGMQVPQTYGGLELSNTEFARIAEITALDGAIAVTLAAHQSIGLKGILIVGNDEQKAKYLPKLATGEHVAAFALTEPSSGSDAASIRTSATLSKDGKHYLLNGSKIWISNGGIADMMTVFARTEITDDQGVKQDKITAFIVERAFGGVTSGKPEDKLGIRGSNTTEVYFENTPVPIENVLGEVGGGFKVAMNILNSGRFSMGSSGAGMLKVAVGMVTEHANTRKQFNTKLRDFGLIQEKIAQMTITAYVMESMAYLTAGMLDRPGPQDCSLEAAIVKIFSSEGSWTHVSEALQILGGLGYMKDYPYERYLRDARILLIFEGTNEILRMYVALTGMQMAGKELSETVKRLQSPLKNPGFVYKAFMDRLLYKMGMKTGVKLDHDSGGVHPAFNDVGKNLEKHVTRFGYTVESLLAKYKKGIVNEQLVLKRISDILIDVYAMTAVLSRASRSKTIGLRNCDHEMLIAKTFCQQAEERIQKNFYDIGQAPDHNGDSSLERIASEVCDNRGYVAAHPLTREF</sequence>
<dbReference type="RefSeq" id="XP_038067380.1">
    <property type="nucleotide sequence ID" value="XM_038211452.1"/>
</dbReference>
<evidence type="ECO:0000313" key="22">
    <source>
        <dbReference type="EnsemblMetazoa" id="XP_038067380.1"/>
    </source>
</evidence>
<feature type="domain" description="Acyl-CoA dehydrogenase/oxidase N-terminal" evidence="20">
    <location>
        <begin position="84"/>
        <end position="188"/>
    </location>
</feature>
<dbReference type="InterPro" id="IPR036250">
    <property type="entry name" value="AcylCo_DH-like_C"/>
</dbReference>
<dbReference type="GO" id="GO:0003995">
    <property type="term" value="F:acyl-CoA dehydrogenase activity"/>
    <property type="evidence" value="ECO:0007669"/>
    <property type="project" value="InterPro"/>
</dbReference>
<dbReference type="FunFam" id="2.40.110.10:FF:000006">
    <property type="entry name" value="very long-chain specific acyl-CoA dehydrogenase, mitochondrial"/>
    <property type="match status" value="1"/>
</dbReference>
<comment type="catalytic activity">
    <reaction evidence="13">
        <text>oxidized [electron-transfer flavoprotein] + hexadecanoyl-CoA + H(+) = (2E)-hexadecenoyl-CoA + reduced [electron-transfer flavoprotein]</text>
        <dbReference type="Rhea" id="RHEA:43448"/>
        <dbReference type="Rhea" id="RHEA-COMP:10685"/>
        <dbReference type="Rhea" id="RHEA-COMP:10686"/>
        <dbReference type="ChEBI" id="CHEBI:15378"/>
        <dbReference type="ChEBI" id="CHEBI:57379"/>
        <dbReference type="ChEBI" id="CHEBI:57692"/>
        <dbReference type="ChEBI" id="CHEBI:58307"/>
        <dbReference type="ChEBI" id="CHEBI:61526"/>
    </reaction>
    <physiologicalReaction direction="left-to-right" evidence="13">
        <dbReference type="Rhea" id="RHEA:43449"/>
    </physiologicalReaction>
</comment>
<evidence type="ECO:0000256" key="2">
    <source>
        <dbReference type="ARBA" id="ARBA00004637"/>
    </source>
</evidence>
<keyword evidence="6" id="KW-0999">Mitochondrion inner membrane</keyword>
<dbReference type="InterPro" id="IPR049448">
    <property type="entry name" value="ACAD9/ACADV-like_C"/>
</dbReference>
<evidence type="ECO:0000256" key="16">
    <source>
        <dbReference type="ARBA" id="ARBA00049224"/>
    </source>
</evidence>
<dbReference type="Pfam" id="PF02771">
    <property type="entry name" value="Acyl-CoA_dh_N"/>
    <property type="match status" value="1"/>
</dbReference>
<dbReference type="FunFam" id="1.20.140.10:FF:000008">
    <property type="entry name" value="acyl-CoA dehydrogenase family member 9, mitochondrial"/>
    <property type="match status" value="1"/>
</dbReference>
<feature type="domain" description="Acyl-CoA oxidase/dehydrogenase middle" evidence="19">
    <location>
        <begin position="192"/>
        <end position="292"/>
    </location>
</feature>
<keyword evidence="5 17" id="KW-0285">Flavoprotein</keyword>
<evidence type="ECO:0000256" key="14">
    <source>
        <dbReference type="ARBA" id="ARBA00049038"/>
    </source>
</evidence>
<comment type="catalytic activity">
    <reaction evidence="14">
        <text>tetradecanoyl-CoA + oxidized [electron-transfer flavoprotein] + H(+) = (2E)-tetradecenoyl-CoA + reduced [electron-transfer flavoprotein]</text>
        <dbReference type="Rhea" id="RHEA:47316"/>
        <dbReference type="Rhea" id="RHEA-COMP:10685"/>
        <dbReference type="Rhea" id="RHEA-COMP:10686"/>
        <dbReference type="ChEBI" id="CHEBI:15378"/>
        <dbReference type="ChEBI" id="CHEBI:57385"/>
        <dbReference type="ChEBI" id="CHEBI:57692"/>
        <dbReference type="ChEBI" id="CHEBI:58307"/>
        <dbReference type="ChEBI" id="CHEBI:61405"/>
    </reaction>
    <physiologicalReaction direction="left-to-right" evidence="14">
        <dbReference type="Rhea" id="RHEA:47317"/>
    </physiologicalReaction>
</comment>
<evidence type="ECO:0000256" key="12">
    <source>
        <dbReference type="ARBA" id="ARBA00023136"/>
    </source>
</evidence>
<dbReference type="GO" id="GO:0006631">
    <property type="term" value="P:fatty acid metabolic process"/>
    <property type="evidence" value="ECO:0007669"/>
    <property type="project" value="UniProtKB-ARBA"/>
</dbReference>
<evidence type="ECO:0000259" key="18">
    <source>
        <dbReference type="Pfam" id="PF00441"/>
    </source>
</evidence>
<comment type="catalytic activity">
    <reaction evidence="15">
        <text>eicosanoyl-CoA + oxidized [electron-transfer flavoprotein] + H(+) = (2E)-eicosenoyl-CoA + reduced [electron-transfer flavoprotein]</text>
        <dbReference type="Rhea" id="RHEA:47236"/>
        <dbReference type="Rhea" id="RHEA-COMP:10685"/>
        <dbReference type="Rhea" id="RHEA-COMP:10686"/>
        <dbReference type="ChEBI" id="CHEBI:15378"/>
        <dbReference type="ChEBI" id="CHEBI:57380"/>
        <dbReference type="ChEBI" id="CHEBI:57692"/>
        <dbReference type="ChEBI" id="CHEBI:58307"/>
        <dbReference type="ChEBI" id="CHEBI:74691"/>
    </reaction>
    <physiologicalReaction direction="left-to-right" evidence="15">
        <dbReference type="Rhea" id="RHEA:47237"/>
    </physiologicalReaction>
</comment>
<protein>
    <submittedName>
        <fullName evidence="22">Uncharacterized protein</fullName>
    </submittedName>
</protein>
<dbReference type="Gene3D" id="1.20.140.10">
    <property type="entry name" value="Butyryl-CoA Dehydrogenase, subunit A, domain 3"/>
    <property type="match status" value="2"/>
</dbReference>
<keyword evidence="11" id="KW-0496">Mitochondrion</keyword>
<keyword evidence="7 17" id="KW-0274">FAD</keyword>
<organism evidence="22 23">
    <name type="scientific">Patiria miniata</name>
    <name type="common">Bat star</name>
    <name type="synonym">Asterina miniata</name>
    <dbReference type="NCBI Taxonomy" id="46514"/>
    <lineage>
        <taxon>Eukaryota</taxon>
        <taxon>Metazoa</taxon>
        <taxon>Echinodermata</taxon>
        <taxon>Eleutherozoa</taxon>
        <taxon>Asterozoa</taxon>
        <taxon>Asteroidea</taxon>
        <taxon>Valvatacea</taxon>
        <taxon>Valvatida</taxon>
        <taxon>Asterinidae</taxon>
        <taxon>Patiria</taxon>
    </lineage>
</organism>
<keyword evidence="8" id="KW-0809">Transit peptide</keyword>
<keyword evidence="12" id="KW-0472">Membrane</keyword>
<feature type="domain" description="Acyl-CoA dehydrogenase/oxidase C-terminal" evidence="18">
    <location>
        <begin position="305"/>
        <end position="452"/>
    </location>
</feature>
<dbReference type="GeneID" id="119737254"/>
<evidence type="ECO:0000256" key="17">
    <source>
        <dbReference type="RuleBase" id="RU362125"/>
    </source>
</evidence>
<dbReference type="InterPro" id="IPR046373">
    <property type="entry name" value="Acyl-CoA_Oxase/DH_mid-dom_sf"/>
</dbReference>
<comment type="similarity">
    <text evidence="3 17">Belongs to the acyl-CoA dehydrogenase family.</text>
</comment>
<dbReference type="InterPro" id="IPR009075">
    <property type="entry name" value="AcylCo_DH/oxidase_C"/>
</dbReference>
<dbReference type="Pfam" id="PF02770">
    <property type="entry name" value="Acyl-CoA_dh_M"/>
    <property type="match status" value="1"/>
</dbReference>
<evidence type="ECO:0000259" key="19">
    <source>
        <dbReference type="Pfam" id="PF02770"/>
    </source>
</evidence>
<comment type="subcellular location">
    <subcellularLocation>
        <location evidence="2">Mitochondrion inner membrane</location>
        <topology evidence="2">Peripheral membrane protein</topology>
    </subcellularLocation>
</comment>
<dbReference type="Gene3D" id="1.10.540.10">
    <property type="entry name" value="Acyl-CoA dehydrogenase/oxidase, N-terminal domain"/>
    <property type="match status" value="1"/>
</dbReference>
<dbReference type="GO" id="GO:0005743">
    <property type="term" value="C:mitochondrial inner membrane"/>
    <property type="evidence" value="ECO:0007669"/>
    <property type="project" value="UniProtKB-SubCell"/>
</dbReference>
<dbReference type="Gene3D" id="2.40.110.10">
    <property type="entry name" value="Butyryl-CoA Dehydrogenase, subunit A, domain 2"/>
    <property type="match status" value="1"/>
</dbReference>
<evidence type="ECO:0000259" key="20">
    <source>
        <dbReference type="Pfam" id="PF02771"/>
    </source>
</evidence>
<evidence type="ECO:0000256" key="8">
    <source>
        <dbReference type="ARBA" id="ARBA00022946"/>
    </source>
</evidence>
<dbReference type="FunFam" id="1.10.540.10:FF:000001">
    <property type="entry name" value="Very long-chain-specific acyl-CoA dehydrogenase, mitochondrial"/>
    <property type="match status" value="1"/>
</dbReference>
<dbReference type="GO" id="GO:0050660">
    <property type="term" value="F:flavin adenine dinucleotide binding"/>
    <property type="evidence" value="ECO:0007669"/>
    <property type="project" value="InterPro"/>
</dbReference>
<dbReference type="AlphaFoldDB" id="A0A914ATK4"/>
<dbReference type="Pfam" id="PF00441">
    <property type="entry name" value="Acyl-CoA_dh_1"/>
    <property type="match status" value="1"/>
</dbReference>
<evidence type="ECO:0000256" key="1">
    <source>
        <dbReference type="ARBA" id="ARBA00001974"/>
    </source>
</evidence>
<accession>A0A914ATK4</accession>
<dbReference type="InterPro" id="IPR009100">
    <property type="entry name" value="AcylCoA_DH/oxidase_NM_dom_sf"/>
</dbReference>
<evidence type="ECO:0000259" key="21">
    <source>
        <dbReference type="Pfam" id="PF21343"/>
    </source>
</evidence>
<dbReference type="OrthoDB" id="2588832at2759"/>
<dbReference type="SUPFAM" id="SSF47203">
    <property type="entry name" value="Acyl-CoA dehydrogenase C-terminal domain-like"/>
    <property type="match status" value="1"/>
</dbReference>
<dbReference type="InterPro" id="IPR006091">
    <property type="entry name" value="Acyl-CoA_Oxase/DH_mid-dom"/>
</dbReference>
<dbReference type="CTD" id="28976"/>
<dbReference type="OMA" id="CDLANDW"/>
<keyword evidence="9" id="KW-0007">Acetylation</keyword>
<evidence type="ECO:0000256" key="15">
    <source>
        <dbReference type="ARBA" id="ARBA00049140"/>
    </source>
</evidence>
<proteinExistence type="inferred from homology"/>
<dbReference type="InterPro" id="IPR013786">
    <property type="entry name" value="AcylCoA_DH/ox_N"/>
</dbReference>
<dbReference type="PANTHER" id="PTHR43884:SF9">
    <property type="entry name" value="COMPLEX I ASSEMBLY FACTOR ACAD9, MITOCHONDRIAL"/>
    <property type="match status" value="1"/>
</dbReference>
<dbReference type="PANTHER" id="PTHR43884">
    <property type="entry name" value="ACYL-COA DEHYDROGENASE"/>
    <property type="match status" value="1"/>
</dbReference>
<evidence type="ECO:0000256" key="9">
    <source>
        <dbReference type="ARBA" id="ARBA00022990"/>
    </source>
</evidence>
<dbReference type="PROSITE" id="PS00073">
    <property type="entry name" value="ACYL_COA_DH_2"/>
    <property type="match status" value="1"/>
</dbReference>
<dbReference type="CDD" id="cd01161">
    <property type="entry name" value="VLCAD"/>
    <property type="match status" value="1"/>
</dbReference>
<feature type="domain" description="ACAD9/ACADV-like C-terminal" evidence="21">
    <location>
        <begin position="510"/>
        <end position="628"/>
    </location>
</feature>
<evidence type="ECO:0000256" key="7">
    <source>
        <dbReference type="ARBA" id="ARBA00022827"/>
    </source>
</evidence>
<dbReference type="SUPFAM" id="SSF56645">
    <property type="entry name" value="Acyl-CoA dehydrogenase NM domain-like"/>
    <property type="match status" value="1"/>
</dbReference>
<evidence type="ECO:0000313" key="23">
    <source>
        <dbReference type="Proteomes" id="UP000887568"/>
    </source>
</evidence>
<comment type="cofactor">
    <cofactor evidence="1 17">
        <name>FAD</name>
        <dbReference type="ChEBI" id="CHEBI:57692"/>
    </cofactor>
</comment>
<dbReference type="InterPro" id="IPR006089">
    <property type="entry name" value="Acyl-CoA_DH_CS"/>
</dbReference>
<comment type="catalytic activity">
    <reaction evidence="16">
        <text>octadecanoyl-CoA + oxidized [electron-transfer flavoprotein] + H(+) = (2E)-octadecenoyl-CoA + reduced [electron-transfer flavoprotein]</text>
        <dbReference type="Rhea" id="RHEA:47240"/>
        <dbReference type="Rhea" id="RHEA-COMP:10685"/>
        <dbReference type="Rhea" id="RHEA-COMP:10686"/>
        <dbReference type="ChEBI" id="CHEBI:15378"/>
        <dbReference type="ChEBI" id="CHEBI:57394"/>
        <dbReference type="ChEBI" id="CHEBI:57692"/>
        <dbReference type="ChEBI" id="CHEBI:58307"/>
        <dbReference type="ChEBI" id="CHEBI:71412"/>
    </reaction>
    <physiologicalReaction direction="left-to-right" evidence="16">
        <dbReference type="Rhea" id="RHEA:47241"/>
    </physiologicalReaction>
</comment>
<evidence type="ECO:0000256" key="5">
    <source>
        <dbReference type="ARBA" id="ARBA00022630"/>
    </source>
</evidence>
<evidence type="ECO:0000256" key="4">
    <source>
        <dbReference type="ARBA" id="ARBA00022553"/>
    </source>
</evidence>
<evidence type="ECO:0000256" key="13">
    <source>
        <dbReference type="ARBA" id="ARBA00047916"/>
    </source>
</evidence>
<reference evidence="22" key="1">
    <citation type="submission" date="2022-11" db="UniProtKB">
        <authorList>
            <consortium name="EnsemblMetazoa"/>
        </authorList>
    </citation>
    <scope>IDENTIFICATION</scope>
</reference>
<evidence type="ECO:0000256" key="3">
    <source>
        <dbReference type="ARBA" id="ARBA00009347"/>
    </source>
</evidence>
<keyword evidence="4" id="KW-0597">Phosphoprotein</keyword>
<evidence type="ECO:0000256" key="6">
    <source>
        <dbReference type="ARBA" id="ARBA00022792"/>
    </source>
</evidence>
<dbReference type="Pfam" id="PF21343">
    <property type="entry name" value="ACAD9-ACADV_C"/>
    <property type="match status" value="1"/>
</dbReference>
<evidence type="ECO:0000256" key="11">
    <source>
        <dbReference type="ARBA" id="ARBA00023128"/>
    </source>
</evidence>
<keyword evidence="10 17" id="KW-0560">Oxidoreductase</keyword>
<name>A0A914ATK4_PATMI</name>
<evidence type="ECO:0000256" key="10">
    <source>
        <dbReference type="ARBA" id="ARBA00023002"/>
    </source>
</evidence>
<dbReference type="Proteomes" id="UP000887568">
    <property type="component" value="Unplaced"/>
</dbReference>
<keyword evidence="23" id="KW-1185">Reference proteome</keyword>
<dbReference type="PROSITE" id="PS00072">
    <property type="entry name" value="ACYL_COA_DH_1"/>
    <property type="match status" value="1"/>
</dbReference>
<dbReference type="EnsemblMetazoa" id="XM_038211452.1">
    <property type="protein sequence ID" value="XP_038067380.1"/>
    <property type="gene ID" value="LOC119737254"/>
</dbReference>